<dbReference type="PANTHER" id="PTHR30492:SF0">
    <property type="entry name" value="METHYLGLYOXAL SYNTHASE"/>
    <property type="match status" value="1"/>
</dbReference>
<sequence>MKPESMCLIFNPVSGQGDPEQDLALIKSILEPAIALDVQMTTPDISAATLAKKAVGLGATALIASGGDGTLSAVAEALIGKNIPLGIISRGTANGFANALGLPTAIAPACESILAGHTRIVDAAICNGLPMLLLAGIGFEAETVKHAGREAKNWLGVLAYVAAGIEQLGKMQQFDAEIETEDKIITVTAAALTIANAAPPTSILAQGVAGVIFDDGLLDLTIVATQSKTTAIAASFELLTSALSGEAVNHPDIGYLRAKSFKIKTNPPQRVVLDGEIIGHTPIEIKCIPDGLVIFVPQTEPKQLEEKLEGLPNLTITLKDNPHSNLT</sequence>
<dbReference type="Pfam" id="PF19279">
    <property type="entry name" value="YegS_C"/>
    <property type="match status" value="1"/>
</dbReference>
<dbReference type="RefSeq" id="WP_323263258.1">
    <property type="nucleotide sequence ID" value="NZ_JAYGIE010000113.1"/>
</dbReference>
<accession>A0ABU5TQ86</accession>
<dbReference type="InterPro" id="IPR016064">
    <property type="entry name" value="NAD/diacylglycerol_kinase_sf"/>
</dbReference>
<dbReference type="NCBIfam" id="NF002033">
    <property type="entry name" value="PRK00861.1"/>
    <property type="match status" value="1"/>
</dbReference>
<dbReference type="SMART" id="SM00046">
    <property type="entry name" value="DAGKc"/>
    <property type="match status" value="1"/>
</dbReference>
<dbReference type="InterPro" id="IPR001206">
    <property type="entry name" value="Diacylglycerol_kinase_cat_dom"/>
</dbReference>
<dbReference type="Proteomes" id="UP001301388">
    <property type="component" value="Unassembled WGS sequence"/>
</dbReference>
<dbReference type="PANTHER" id="PTHR30492">
    <property type="entry name" value="METHYLGLYOXAL SYNTHASE"/>
    <property type="match status" value="1"/>
</dbReference>
<comment type="caution">
    <text evidence="2">The sequence shown here is derived from an EMBL/GenBank/DDBJ whole genome shotgun (WGS) entry which is preliminary data.</text>
</comment>
<dbReference type="EMBL" id="JAYGIE010000113">
    <property type="protein sequence ID" value="MEA5480201.1"/>
    <property type="molecule type" value="Genomic_DNA"/>
</dbReference>
<dbReference type="Gene3D" id="2.60.200.40">
    <property type="match status" value="1"/>
</dbReference>
<evidence type="ECO:0000259" key="1">
    <source>
        <dbReference type="PROSITE" id="PS50146"/>
    </source>
</evidence>
<reference evidence="2 3" key="1">
    <citation type="submission" date="2023-12" db="EMBL/GenBank/DDBJ databases">
        <title>Baltic Sea Cyanobacteria.</title>
        <authorList>
            <person name="Delbaje E."/>
            <person name="Fewer D.P."/>
            <person name="Shishido T.K."/>
        </authorList>
    </citation>
    <scope>NUCLEOTIDE SEQUENCE [LARGE SCALE GENOMIC DNA]</scope>
    <source>
        <strain evidence="2 3">UHCC 0370</strain>
    </source>
</reference>
<dbReference type="InterPro" id="IPR004363">
    <property type="entry name" value="Methylgl_synth"/>
</dbReference>
<dbReference type="InterPro" id="IPR005218">
    <property type="entry name" value="Diacylglycerol/lipid_kinase"/>
</dbReference>
<gene>
    <name evidence="2" type="ORF">VB774_21430</name>
</gene>
<dbReference type="InterPro" id="IPR017438">
    <property type="entry name" value="ATP-NAD_kinase_N"/>
</dbReference>
<keyword evidence="2" id="KW-0418">Kinase</keyword>
<dbReference type="PROSITE" id="PS50146">
    <property type="entry name" value="DAGK"/>
    <property type="match status" value="1"/>
</dbReference>
<dbReference type="InterPro" id="IPR045540">
    <property type="entry name" value="YegS/DAGK_C"/>
</dbReference>
<dbReference type="GO" id="GO:0016301">
    <property type="term" value="F:kinase activity"/>
    <property type="evidence" value="ECO:0007669"/>
    <property type="project" value="UniProtKB-KW"/>
</dbReference>
<organism evidence="2 3">
    <name type="scientific">Pseudanabaena galeata UHCC 0370</name>
    <dbReference type="NCBI Taxonomy" id="3110310"/>
    <lineage>
        <taxon>Bacteria</taxon>
        <taxon>Bacillati</taxon>
        <taxon>Cyanobacteriota</taxon>
        <taxon>Cyanophyceae</taxon>
        <taxon>Pseudanabaenales</taxon>
        <taxon>Pseudanabaenaceae</taxon>
        <taxon>Pseudanabaena</taxon>
    </lineage>
</organism>
<proteinExistence type="predicted"/>
<dbReference type="NCBIfam" id="TIGR00147">
    <property type="entry name" value="YegS/Rv2252/BmrU family lipid kinase"/>
    <property type="match status" value="1"/>
</dbReference>
<protein>
    <submittedName>
        <fullName evidence="2">YegS/Rv2252/BmrU family lipid kinase</fullName>
    </submittedName>
</protein>
<evidence type="ECO:0000313" key="2">
    <source>
        <dbReference type="EMBL" id="MEA5480201.1"/>
    </source>
</evidence>
<keyword evidence="2" id="KW-0808">Transferase</keyword>
<dbReference type="Gene3D" id="3.40.50.10330">
    <property type="entry name" value="Probable inorganic polyphosphate/atp-NAD kinase, domain 1"/>
    <property type="match status" value="1"/>
</dbReference>
<dbReference type="Pfam" id="PF00781">
    <property type="entry name" value="DAGK_cat"/>
    <property type="match status" value="1"/>
</dbReference>
<evidence type="ECO:0000313" key="3">
    <source>
        <dbReference type="Proteomes" id="UP001301388"/>
    </source>
</evidence>
<name>A0ABU5TQ86_9CYAN</name>
<feature type="domain" description="DAGKc" evidence="1">
    <location>
        <begin position="1"/>
        <end position="130"/>
    </location>
</feature>
<dbReference type="SUPFAM" id="SSF111331">
    <property type="entry name" value="NAD kinase/diacylglycerol kinase-like"/>
    <property type="match status" value="1"/>
</dbReference>
<keyword evidence="3" id="KW-1185">Reference proteome</keyword>